<dbReference type="GO" id="GO:0006508">
    <property type="term" value="P:proteolysis"/>
    <property type="evidence" value="ECO:0007669"/>
    <property type="project" value="UniProtKB-KW"/>
</dbReference>
<feature type="coiled-coil region" evidence="6">
    <location>
        <begin position="2131"/>
        <end position="2172"/>
    </location>
</feature>
<keyword evidence="2" id="KW-0479">Metal-binding</keyword>
<dbReference type="InterPro" id="IPR012337">
    <property type="entry name" value="RNaseH-like_sf"/>
</dbReference>
<keyword evidence="6" id="KW-0175">Coiled coil</keyword>
<name>A0A6L2K617_TANCI</name>
<dbReference type="Gene3D" id="4.10.60.10">
    <property type="entry name" value="Zinc finger, CCHC-type"/>
    <property type="match status" value="1"/>
</dbReference>
<organism evidence="10">
    <name type="scientific">Tanacetum cinerariifolium</name>
    <name type="common">Dalmatian daisy</name>
    <name type="synonym">Chrysanthemum cinerariifolium</name>
    <dbReference type="NCBI Taxonomy" id="118510"/>
    <lineage>
        <taxon>Eukaryota</taxon>
        <taxon>Viridiplantae</taxon>
        <taxon>Streptophyta</taxon>
        <taxon>Embryophyta</taxon>
        <taxon>Tracheophyta</taxon>
        <taxon>Spermatophyta</taxon>
        <taxon>Magnoliopsida</taxon>
        <taxon>eudicotyledons</taxon>
        <taxon>Gunneridae</taxon>
        <taxon>Pentapetalae</taxon>
        <taxon>asterids</taxon>
        <taxon>campanulids</taxon>
        <taxon>Asterales</taxon>
        <taxon>Asteraceae</taxon>
        <taxon>Asteroideae</taxon>
        <taxon>Anthemideae</taxon>
        <taxon>Anthemidinae</taxon>
        <taxon>Tanacetum</taxon>
    </lineage>
</organism>
<evidence type="ECO:0000256" key="7">
    <source>
        <dbReference type="SAM" id="MobiDB-lite"/>
    </source>
</evidence>
<dbReference type="InterPro" id="IPR025724">
    <property type="entry name" value="GAG-pre-integrase_dom"/>
</dbReference>
<dbReference type="InterPro" id="IPR036875">
    <property type="entry name" value="Znf_CCHC_sf"/>
</dbReference>
<dbReference type="InterPro" id="IPR013103">
    <property type="entry name" value="RVT_2"/>
</dbReference>
<reference evidence="10" key="1">
    <citation type="journal article" date="2019" name="Sci. Rep.">
        <title>Draft genome of Tanacetum cinerariifolium, the natural source of mosquito coil.</title>
        <authorList>
            <person name="Yamashiro T."/>
            <person name="Shiraishi A."/>
            <person name="Satake H."/>
            <person name="Nakayama K."/>
        </authorList>
    </citation>
    <scope>NUCLEOTIDE SEQUENCE</scope>
</reference>
<dbReference type="PANTHER" id="PTHR42648">
    <property type="entry name" value="TRANSPOSASE, PUTATIVE-RELATED"/>
    <property type="match status" value="1"/>
</dbReference>
<keyword evidence="3" id="KW-0064">Aspartyl protease</keyword>
<evidence type="ECO:0000256" key="1">
    <source>
        <dbReference type="ARBA" id="ARBA00022670"/>
    </source>
</evidence>
<keyword evidence="4" id="KW-0378">Hydrolase</keyword>
<dbReference type="PROSITE" id="PS50158">
    <property type="entry name" value="ZF_CCHC"/>
    <property type="match status" value="1"/>
</dbReference>
<feature type="domain" description="Integrase catalytic" evidence="9">
    <location>
        <begin position="2486"/>
        <end position="2661"/>
    </location>
</feature>
<dbReference type="EMBL" id="BKCJ010001690">
    <property type="protein sequence ID" value="GEU43304.1"/>
    <property type="molecule type" value="Genomic_DNA"/>
</dbReference>
<dbReference type="InterPro" id="IPR043502">
    <property type="entry name" value="DNA/RNA_pol_sf"/>
</dbReference>
<keyword evidence="1" id="KW-0645">Protease</keyword>
<dbReference type="Pfam" id="PF00098">
    <property type="entry name" value="zf-CCHC"/>
    <property type="match status" value="1"/>
</dbReference>
<dbReference type="SMART" id="SM00343">
    <property type="entry name" value="ZnF_C2HC"/>
    <property type="match status" value="1"/>
</dbReference>
<feature type="coiled-coil region" evidence="6">
    <location>
        <begin position="652"/>
        <end position="705"/>
    </location>
</feature>
<evidence type="ECO:0000256" key="6">
    <source>
        <dbReference type="SAM" id="Coils"/>
    </source>
</evidence>
<feature type="domain" description="CCHC-type" evidence="8">
    <location>
        <begin position="1883"/>
        <end position="1898"/>
    </location>
</feature>
<dbReference type="Pfam" id="PF22936">
    <property type="entry name" value="Pol_BBD"/>
    <property type="match status" value="1"/>
</dbReference>
<keyword evidence="5" id="KW-0862">Zinc</keyword>
<dbReference type="Pfam" id="PF00665">
    <property type="entry name" value="rve"/>
    <property type="match status" value="2"/>
</dbReference>
<protein>
    <recommendedName>
        <fullName evidence="11">Retrovirus-related Pol polyprotein from transposon TNT 1-94</fullName>
    </recommendedName>
</protein>
<feature type="coiled-coil region" evidence="6">
    <location>
        <begin position="298"/>
        <end position="361"/>
    </location>
</feature>
<dbReference type="InterPro" id="IPR054722">
    <property type="entry name" value="PolX-like_BBD"/>
</dbReference>
<proteinExistence type="predicted"/>
<dbReference type="InterPro" id="IPR001584">
    <property type="entry name" value="Integrase_cat-core"/>
</dbReference>
<dbReference type="GO" id="GO:0003676">
    <property type="term" value="F:nucleic acid binding"/>
    <property type="evidence" value="ECO:0007669"/>
    <property type="project" value="InterPro"/>
</dbReference>
<dbReference type="Gene3D" id="3.30.420.10">
    <property type="entry name" value="Ribonuclease H-like superfamily/Ribonuclease H"/>
    <property type="match status" value="2"/>
</dbReference>
<evidence type="ECO:0000256" key="2">
    <source>
        <dbReference type="ARBA" id="ARBA00022723"/>
    </source>
</evidence>
<gene>
    <name evidence="10" type="ORF">Tci_015282</name>
</gene>
<sequence>MILESVKNGPLLWPTVEENRVTRPKKYSELSATEAIQADCDVKATNIILQGLPPEEREYKMYDEFDKFAYKKGESLCDFYLRFSLLLNDMNIYNMKLEQFQVNTKVLNTHPPEWSKFMTDVKLVRDLHTTNVDQLHAYLGQHKFHANEEELEFLADPGIAETQSTQYVVTNNAAYQADDLNAYDSDCDEINSAKITLMANLSHYGSDNLAEVHNQDNVTNNVIDQDVEATSTSEQSNILNQSQTEITSDSNIIFYSRYMNESQYKTVQNSSSSAQQDDLILSVIEQLKTQVVNCTKINQDNKNVNENLTAELERYKDQVRILKEQNNVDKALKSCTQSLEIDNLKHILSEHLKEKESFKQKVTLLKDDFQKEESQNIDRELALEKQAQQLKPKLYDGSVIQKTDAIVIRDSEETLMLEDENRSKMIQKQNDPMMSEKKTELSVEQAFWSQNSGNSAESNLSTSTTIVEVPKELPKVSMVNLSLKKLKFHLASFDMVVKERTTAIAITEGTWGFEHPKACFRDEIIPFVKALKELFNSFDQFLIDELTEVQNVFNQIEQAVEQHHVEKNKFQDKIKDVLKENERLSEQAISTDIVNIVVHANVSYACKTVNECKRCVTIKTELQRDFIKKECHDKNNSFSQQSALTFDQLFEINDLKAQSQEKDMVIMKLKERLKSLCGNVKEEKIKRELEEIETINIELDHREQRNVRGSNSGDGDNIRDGVKIVGGVIGYCGGIEYINSVNARRKSKSAKKPVNRKVWKTTGNVVQIVLWYLDSGCSKHMTGNRSQLINFVQKFLGMVKFGNDHVAKIMGYGDYQIGNVMISWVYYVEGLGHNLFSVGQFCDSDLEVAFRQHTCFIRNLEGVNLLTGSQGNNLYTLSLQDMIASCPIRILSKASKTKSWLWHRRLSHLNFGAINHLARQGLVRASSPICLLSKASKTKSWLWHRRLSHLNFGAINHLARQGLIRGLLKLKFEKDHLCSACAMGKSKKKSHKTKFKDTNQEKLYLLNMDLCGPMHVENVNGKNYILVIFDDYSRFTWVKCLRSKDEAPDFINKFSKMIQVRLKVSIRRIRTDNGTEFVNQTLHEYYEQVDISHETSVARSPQQNGVVERQAVATACYTQNRSIIRLRHGKIPYELLHNKLPNLSFLHVFGTLCYPTNDSENLGKLQLKADIEIFIDFDVLTAMASEQSSSGPALNEMTPATISSGLVQKPSSSTPYVPPLRNDWDFLFQPMFDELLNPPPIDQDAPSPSKSQTTPETQSAQALFCYYDAFLTSMEPKMYKDALTQSCWIEEIQEELNEFERLEVWELVPRPNKVMVITLKWIYKVKLDELGGILKNKARLVACGYRQEEGINFEESFALVARLEAIRIFLAYVAHKNMVVYQMDVKTAFLNGNLREVVYVSQPDGFVDQDNLNHVYKLKKALYGLKQASRVWYDMLSSFLISQDFSKGSVDPTLFIHRNDNDLLLMSMMGKISFFLGLQISQSPRGIFINQSKYSLESLKKYGFESCDLVDTPMVEKSKLDEDKEGKAIDPSHNRGMIGTLLYLIASRPNLQFAICMCARYQAQPTEKHIHAVKRIFRYLRGTVNRGLWYPKDSSVALTAFADADHAVCQDTRRSTSGSLQFLGERLISWSSKRQKKVAISSTEAEYIALSGCCAQILWMRSQLTDYGLAFNKIPMYYDNKKYQLANLFTKALGRDSIEFLINKLGMESFTPETLKQLTNEDRVTRLKKYSELSAAEAIQADCDVKATNIILQGLPLEIYALERECKLYDEFDKFAYRKGETLRPSSSNLSISYPLNDIPSTVNHNAYVASSSAPQIDYAPIVHHPSEFSSPETGLVVSVFQKGDDPIDVINHMMSCLTAVVTSRPFASGSGGASGKQQVIMCYNCKGKGHMSKQCTKPKRKRDAKWFKDKVLIFQAQANGQVLQEEELEFLANPGMAESLSNQNVVTTNAAYQVDDLDAYDSKCDELNYAKIALMANLSHYSSDNLAEALGFQNPCYLKRAQQLKPKLYDGSVIEKSDAIVVHDSEETLLLAEESRSKMIEKQKDPKMAEKKVITKPIDYALGEFKLEKLKFHLASFDMVVKERTTTTAITEGTWGFEHTKACFRDDIIPFVKALKDLFNSFDQFLIDELSEVQQVFKQMEQAVEQHNVEKHKFQNKMKNVLQENDRLLTQALSIDIVNMDVDVCERCVTIESELKKDFIKKDCYEIGDVNERNVKKEVEEIETLNIELDHKVTKPVAENEHLKQTYKQLYDSIKSLRVRSKEQCDDLINKVNLKSAEVSDLNAGLQEKVLVITALKETLSNLKGKKVVTKAVSLNHIDPELLKIDVAPLALKLCKNRTAHTDYIRHTQKEAATLREIVESERLLNPINTSLDYAWQFCDSDLEVAFRQHTCFIRNLDGVDLLIGSRGNNLYTLSLQDMMASSPICLLFKASKTKSWLWHHRLSHLNFDAINHLARQGLVRGLLKLKFEKDHLCSACAMGKSTKKTHKPKSEDTNQEKLYLLHMDLCEPMRVESVNGKKYILVIVDDYSRFTWVKFLRSKDETLDFIIKFLKMIQVRLKISVHRIRTDNGTEFVNQTLRDYYKEVGISHETSVAHSPYQNGVVERRNRTLIEAARTMLIYAQAPLFLWAEAVATACFTQNRSIIHLRHGKTPYELLHSKLPDLSFFMCLVLSAIRKMIVRIWSSSGPMLNEMTPGTISSGLVQTSSPSTSYVPPSRNDWDLLFQSMFDELLNPSPSVVNQAPKVIAPIAKVIHPVHADSTVIPQDVGDDNLDMEVAHIRNDLLFGVPILEVTSAQSLSMASPQSITYKEALTQSCWIEAMHEELNEFECLEMDVKTAFLNGNLREEVYVSQPDGFVDPDNPNHVFKLKKALYGLKQALRAWYDMLSSLLLSQDFSKGSVDPTLFIRRNGNDLLLVQIYVDDIIFAASTLELCDMFANLMCSKFKMLMMGKISFFLRLQISQSPRGIFINQSKFDLESLKKYGFESCDPVDTPMVEKSKLDEDRERKAIDPSHYRGMIGTLLYLTASRPDIQFAICMCTRYQARPIEKHLLQMRIMLVAKILAEVHLEVCNFWEIGLLAGRQRGKRVLLFLVRKLNTSPYLVVVLKSYGYDHNFRTMALDLTKFQCIVTIKVLLPSAAIMSNTLGLSISTSDTISSRNMLRME</sequence>
<keyword evidence="5" id="KW-0863">Zinc-finger</keyword>
<evidence type="ECO:0008006" key="11">
    <source>
        <dbReference type="Google" id="ProtNLM"/>
    </source>
</evidence>
<dbReference type="Pfam" id="PF13976">
    <property type="entry name" value="gag_pre-integrs"/>
    <property type="match status" value="3"/>
</dbReference>
<evidence type="ECO:0000259" key="9">
    <source>
        <dbReference type="PROSITE" id="PS50994"/>
    </source>
</evidence>
<feature type="region of interest" description="Disordered" evidence="7">
    <location>
        <begin position="1238"/>
        <end position="1257"/>
    </location>
</feature>
<dbReference type="GO" id="GO:0004190">
    <property type="term" value="F:aspartic-type endopeptidase activity"/>
    <property type="evidence" value="ECO:0007669"/>
    <property type="project" value="UniProtKB-KW"/>
</dbReference>
<dbReference type="SUPFAM" id="SSF57756">
    <property type="entry name" value="Retrovirus zinc finger-like domains"/>
    <property type="match status" value="1"/>
</dbReference>
<evidence type="ECO:0000259" key="8">
    <source>
        <dbReference type="PROSITE" id="PS50158"/>
    </source>
</evidence>
<dbReference type="InterPro" id="IPR001878">
    <property type="entry name" value="Znf_CCHC"/>
</dbReference>
<dbReference type="GO" id="GO:0008270">
    <property type="term" value="F:zinc ion binding"/>
    <property type="evidence" value="ECO:0007669"/>
    <property type="project" value="UniProtKB-KW"/>
</dbReference>
<evidence type="ECO:0000313" key="10">
    <source>
        <dbReference type="EMBL" id="GEU43304.1"/>
    </source>
</evidence>
<comment type="caution">
    <text evidence="10">The sequence shown here is derived from an EMBL/GenBank/DDBJ whole genome shotgun (WGS) entry which is preliminary data.</text>
</comment>
<evidence type="ECO:0000256" key="3">
    <source>
        <dbReference type="ARBA" id="ARBA00022750"/>
    </source>
</evidence>
<dbReference type="CDD" id="cd09272">
    <property type="entry name" value="RNase_HI_RT_Ty1"/>
    <property type="match status" value="1"/>
</dbReference>
<dbReference type="InterPro" id="IPR039537">
    <property type="entry name" value="Retrotran_Ty1/copia-like"/>
</dbReference>
<dbReference type="GO" id="GO:0015074">
    <property type="term" value="P:DNA integration"/>
    <property type="evidence" value="ECO:0007669"/>
    <property type="project" value="InterPro"/>
</dbReference>
<evidence type="ECO:0000256" key="4">
    <source>
        <dbReference type="ARBA" id="ARBA00022801"/>
    </source>
</evidence>
<dbReference type="InterPro" id="IPR036397">
    <property type="entry name" value="RNaseH_sf"/>
</dbReference>
<dbReference type="Pfam" id="PF07727">
    <property type="entry name" value="RVT_2"/>
    <property type="match status" value="2"/>
</dbReference>
<feature type="domain" description="Integrase catalytic" evidence="9">
    <location>
        <begin position="998"/>
        <end position="1109"/>
    </location>
</feature>
<dbReference type="PANTHER" id="PTHR42648:SF18">
    <property type="entry name" value="RETROTRANSPOSON, UNCLASSIFIED-LIKE PROTEIN"/>
    <property type="match status" value="1"/>
</dbReference>
<accession>A0A6L2K617</accession>
<dbReference type="SUPFAM" id="SSF53098">
    <property type="entry name" value="Ribonuclease H-like"/>
    <property type="match status" value="2"/>
</dbReference>
<dbReference type="SUPFAM" id="SSF56672">
    <property type="entry name" value="DNA/RNA polymerases"/>
    <property type="match status" value="2"/>
</dbReference>
<feature type="compositionally biased region" description="Polar residues" evidence="7">
    <location>
        <begin position="1246"/>
        <end position="1257"/>
    </location>
</feature>
<evidence type="ECO:0000256" key="5">
    <source>
        <dbReference type="PROSITE-ProRule" id="PRU00047"/>
    </source>
</evidence>
<dbReference type="PROSITE" id="PS50994">
    <property type="entry name" value="INTEGRASE"/>
    <property type="match status" value="2"/>
</dbReference>